<feature type="region of interest" description="Disordered" evidence="1">
    <location>
        <begin position="55"/>
        <end position="137"/>
    </location>
</feature>
<gene>
    <name evidence="2" type="ORF">GCM10009754_84600</name>
</gene>
<feature type="region of interest" description="Disordered" evidence="1">
    <location>
        <begin position="1"/>
        <end position="24"/>
    </location>
</feature>
<organism evidence="2 3">
    <name type="scientific">Amycolatopsis minnesotensis</name>
    <dbReference type="NCBI Taxonomy" id="337894"/>
    <lineage>
        <taxon>Bacteria</taxon>
        <taxon>Bacillati</taxon>
        <taxon>Actinomycetota</taxon>
        <taxon>Actinomycetes</taxon>
        <taxon>Pseudonocardiales</taxon>
        <taxon>Pseudonocardiaceae</taxon>
        <taxon>Amycolatopsis</taxon>
    </lineage>
</organism>
<evidence type="ECO:0000256" key="1">
    <source>
        <dbReference type="SAM" id="MobiDB-lite"/>
    </source>
</evidence>
<evidence type="ECO:0000313" key="2">
    <source>
        <dbReference type="EMBL" id="GAA1992636.1"/>
    </source>
</evidence>
<dbReference type="Proteomes" id="UP001501116">
    <property type="component" value="Unassembled WGS sequence"/>
</dbReference>
<reference evidence="3" key="1">
    <citation type="journal article" date="2019" name="Int. J. Syst. Evol. Microbiol.">
        <title>The Global Catalogue of Microorganisms (GCM) 10K type strain sequencing project: providing services to taxonomists for standard genome sequencing and annotation.</title>
        <authorList>
            <consortium name="The Broad Institute Genomics Platform"/>
            <consortium name="The Broad Institute Genome Sequencing Center for Infectious Disease"/>
            <person name="Wu L."/>
            <person name="Ma J."/>
        </authorList>
    </citation>
    <scope>NUCLEOTIDE SEQUENCE [LARGE SCALE GENOMIC DNA]</scope>
    <source>
        <strain evidence="3">JCM 14545</strain>
    </source>
</reference>
<evidence type="ECO:0000313" key="3">
    <source>
        <dbReference type="Proteomes" id="UP001501116"/>
    </source>
</evidence>
<name>A0ABP5E9J4_9PSEU</name>
<dbReference type="RefSeq" id="WP_344431674.1">
    <property type="nucleotide sequence ID" value="NZ_BAAANN010000066.1"/>
</dbReference>
<dbReference type="EMBL" id="BAAANN010000066">
    <property type="protein sequence ID" value="GAA1992636.1"/>
    <property type="molecule type" value="Genomic_DNA"/>
</dbReference>
<comment type="caution">
    <text evidence="2">The sequence shown here is derived from an EMBL/GenBank/DDBJ whole genome shotgun (WGS) entry which is preliminary data.</text>
</comment>
<feature type="region of interest" description="Disordered" evidence="1">
    <location>
        <begin position="190"/>
        <end position="209"/>
    </location>
</feature>
<accession>A0ABP5E9J4</accession>
<keyword evidence="3" id="KW-1185">Reference proteome</keyword>
<sequence length="209" mass="22013">MSSHTGSAITAPRTRRPAPPGMASRYEAGASLQCLARRYRMSAKTVRAHLVATGIQIRPPGRPRRTVHPAASPAGSPTAVPTEQRPALATVHPLRPHPSSQHEDPESEPPWPSFDLDDLFTPAAPEPPTTATAGEPCIGFTTPQTVHRISDTPVTTRFGEYTAAFTRCALIGLVDAPIPTEAHACAECHQGAPTPGATDVDGLGGRTRG</sequence>
<protein>
    <submittedName>
        <fullName evidence="2">Uncharacterized protein</fullName>
    </submittedName>
</protein>
<proteinExistence type="predicted"/>